<proteinExistence type="predicted"/>
<dbReference type="AlphaFoldDB" id="A0A9X2MI07"/>
<organism evidence="1 2">
    <name type="scientific">Terrisporobacter muris</name>
    <dbReference type="NCBI Taxonomy" id="2963284"/>
    <lineage>
        <taxon>Bacteria</taxon>
        <taxon>Bacillati</taxon>
        <taxon>Bacillota</taxon>
        <taxon>Clostridia</taxon>
        <taxon>Peptostreptococcales</taxon>
        <taxon>Peptostreptococcaceae</taxon>
        <taxon>Terrisporobacter</taxon>
    </lineage>
</organism>
<dbReference type="RefSeq" id="WP_257560685.1">
    <property type="nucleotide sequence ID" value="NZ_JANKBY010000288.1"/>
</dbReference>
<reference evidence="1" key="1">
    <citation type="submission" date="2022-07" db="EMBL/GenBank/DDBJ databases">
        <title>Enhanced cultured diversity of the mouse gut microbiota enables custom-made synthetic communities.</title>
        <authorList>
            <person name="Afrizal A."/>
        </authorList>
    </citation>
    <scope>NUCLEOTIDE SEQUENCE</scope>
    <source>
        <strain evidence="1">DSM 29186</strain>
    </source>
</reference>
<dbReference type="EMBL" id="JANKBY010000288">
    <property type="protein sequence ID" value="MCR1824346.1"/>
    <property type="molecule type" value="Genomic_DNA"/>
</dbReference>
<keyword evidence="2" id="KW-1185">Reference proteome</keyword>
<name>A0A9X2MI07_9FIRM</name>
<dbReference type="Proteomes" id="UP001140817">
    <property type="component" value="Unassembled WGS sequence"/>
</dbReference>
<evidence type="ECO:0000313" key="1">
    <source>
        <dbReference type="EMBL" id="MCR1824346.1"/>
    </source>
</evidence>
<evidence type="ECO:0000313" key="2">
    <source>
        <dbReference type="Proteomes" id="UP001140817"/>
    </source>
</evidence>
<accession>A0A9X2MI07</accession>
<protein>
    <submittedName>
        <fullName evidence="1">Uncharacterized protein</fullName>
    </submittedName>
</protein>
<sequence>MKYVVYTRKGQKYKILKLDNLGVAHKEFNSIKEYDYKELAIDKLNSYRLIRKLYK</sequence>
<comment type="caution">
    <text evidence="1">The sequence shown here is derived from an EMBL/GenBank/DDBJ whole genome shotgun (WGS) entry which is preliminary data.</text>
</comment>
<gene>
    <name evidence="1" type="ORF">NSA58_16315</name>
</gene>